<organism evidence="1">
    <name type="scientific">Campylobacter concisus</name>
    <dbReference type="NCBI Taxonomy" id="199"/>
    <lineage>
        <taxon>Bacteria</taxon>
        <taxon>Pseudomonadati</taxon>
        <taxon>Campylobacterota</taxon>
        <taxon>Epsilonproteobacteria</taxon>
        <taxon>Campylobacterales</taxon>
        <taxon>Campylobacteraceae</taxon>
        <taxon>Campylobacter</taxon>
    </lineage>
</organism>
<protein>
    <submittedName>
        <fullName evidence="1">Uncharacterized protein</fullName>
    </submittedName>
</protein>
<dbReference type="Proteomes" id="UP000192671">
    <property type="component" value="Plasmid unnamed 2"/>
</dbReference>
<reference evidence="1" key="1">
    <citation type="journal article" date="2017" name="Gene Rep">
        <title>The ribosomal RNA operon (rrn) of Campylobacter concisus supports molecular typing to genomospecies level.</title>
        <authorList>
            <person name="Huq M."/>
            <person name="Van T.T.H."/>
            <person name="Gurtler V."/>
            <person name="Elshagmani E."/>
            <person name="Allemailem K.S."/>
            <person name="Smooker P.M."/>
            <person name="Istivan T.S."/>
        </authorList>
    </citation>
    <scope>NUCLEOTIDE SEQUENCE [LARGE SCALE GENOMIC DNA]</scope>
    <source>
        <strain evidence="1">RCH 26</strain>
        <plasmid evidence="1">unnamed 2</plasmid>
    </source>
</reference>
<comment type="caution">
    <text evidence="1">The sequence shown here is derived from an EMBL/GenBank/DDBJ whole genome shotgun (WGS) entry which is preliminary data.</text>
</comment>
<sequence length="167" mass="19360">MAKDFGYFLQSNDNSCIEQIYPDKAKILDKVKDLDDCVYDFGGFSASGVLDIIKNCDVVIIPCLPTYNSFIRTVETINEIISINPNIILLATNYKDDREEEFLENELDKRYKDIPTFYFKNSKIVNNAANYGLSFTELYNENSLSKRSYSSFFNEYRRLLKAIRSKS</sequence>
<geneLocation type="plasmid" evidence="1">
    <name>unnamed 2</name>
</geneLocation>
<keyword evidence="1" id="KW-0614">Plasmid</keyword>
<name>A0A1X0U4E9_9BACT</name>
<accession>A0A1X0U4E9</accession>
<dbReference type="AlphaFoldDB" id="A0A1X0U4E9"/>
<dbReference type="SUPFAM" id="SSF52540">
    <property type="entry name" value="P-loop containing nucleoside triphosphate hydrolases"/>
    <property type="match status" value="1"/>
</dbReference>
<dbReference type="InterPro" id="IPR027417">
    <property type="entry name" value="P-loop_NTPase"/>
</dbReference>
<evidence type="ECO:0000313" key="1">
    <source>
        <dbReference type="EMBL" id="ORI09485.1"/>
    </source>
</evidence>
<dbReference type="Gene3D" id="3.40.50.300">
    <property type="entry name" value="P-loop containing nucleotide triphosphate hydrolases"/>
    <property type="match status" value="1"/>
</dbReference>
<proteinExistence type="predicted"/>
<dbReference type="EMBL" id="LVWL01000009">
    <property type="protein sequence ID" value="ORI09485.1"/>
    <property type="molecule type" value="Genomic_DNA"/>
</dbReference>
<gene>
    <name evidence="1" type="ORF">A3835_09595</name>
</gene>